<gene>
    <name evidence="3" type="ORF">LY90DRAFT_675601</name>
</gene>
<feature type="transmembrane region" description="Helical" evidence="2">
    <location>
        <begin position="176"/>
        <end position="201"/>
    </location>
</feature>
<organism evidence="3 4">
    <name type="scientific">Neocallimastix californiae</name>
    <dbReference type="NCBI Taxonomy" id="1754190"/>
    <lineage>
        <taxon>Eukaryota</taxon>
        <taxon>Fungi</taxon>
        <taxon>Fungi incertae sedis</taxon>
        <taxon>Chytridiomycota</taxon>
        <taxon>Chytridiomycota incertae sedis</taxon>
        <taxon>Neocallimastigomycetes</taxon>
        <taxon>Neocallimastigales</taxon>
        <taxon>Neocallimastigaceae</taxon>
        <taxon>Neocallimastix</taxon>
    </lineage>
</organism>
<name>A0A1Y2AMG6_9FUNG</name>
<evidence type="ECO:0000256" key="2">
    <source>
        <dbReference type="SAM" id="Phobius"/>
    </source>
</evidence>
<keyword evidence="2" id="KW-1133">Transmembrane helix</keyword>
<feature type="transmembrane region" description="Helical" evidence="2">
    <location>
        <begin position="221"/>
        <end position="245"/>
    </location>
</feature>
<keyword evidence="2" id="KW-0812">Transmembrane</keyword>
<protein>
    <submittedName>
        <fullName evidence="3">Uncharacterized protein</fullName>
    </submittedName>
</protein>
<comment type="caution">
    <text evidence="3">The sequence shown here is derived from an EMBL/GenBank/DDBJ whole genome shotgun (WGS) entry which is preliminary data.</text>
</comment>
<keyword evidence="4" id="KW-1185">Reference proteome</keyword>
<reference evidence="3 4" key="1">
    <citation type="submission" date="2016-08" db="EMBL/GenBank/DDBJ databases">
        <title>A Parts List for Fungal Cellulosomes Revealed by Comparative Genomics.</title>
        <authorList>
            <consortium name="DOE Joint Genome Institute"/>
            <person name="Haitjema C.H."/>
            <person name="Gilmore S.P."/>
            <person name="Henske J.K."/>
            <person name="Solomon K.V."/>
            <person name="De Groot R."/>
            <person name="Kuo A."/>
            <person name="Mondo S.J."/>
            <person name="Salamov A.A."/>
            <person name="Labutti K."/>
            <person name="Zhao Z."/>
            <person name="Chiniquy J."/>
            <person name="Barry K."/>
            <person name="Brewer H.M."/>
            <person name="Purvine S.O."/>
            <person name="Wright A.T."/>
            <person name="Boxma B."/>
            <person name="Van Alen T."/>
            <person name="Hackstein J.H."/>
            <person name="Baker S.E."/>
            <person name="Grigoriev I.V."/>
            <person name="O'Malley M.A."/>
        </authorList>
    </citation>
    <scope>NUCLEOTIDE SEQUENCE [LARGE SCALE GENOMIC DNA]</scope>
    <source>
        <strain evidence="3 4">G1</strain>
    </source>
</reference>
<feature type="transmembrane region" description="Helical" evidence="2">
    <location>
        <begin position="275"/>
        <end position="299"/>
    </location>
</feature>
<dbReference type="Proteomes" id="UP000193920">
    <property type="component" value="Unassembled WGS sequence"/>
</dbReference>
<accession>A0A1Y2AMG6</accession>
<dbReference type="STRING" id="1754190.A0A1Y2AMG6"/>
<sequence>MTQNDSLENQRQYFIENKAQASYFDWLRSKGTSYSCYKEFNEHMDSEYKITDELNIYQTIIYIIHTPMKFTFFYWTIVVFILHKFNFKKTVMKILLLHFVLRSIGDILNEIGNLFNNYFSVDKFGNCSYYSYSVEQHPLKWFVTRQVASLFWYGGEIFADWYPLIRIKAITKSYKYIKYVYITCGLYNLSKIALCLLNFGLRPSDLYDSKGVYNEEYIQSFYYIYWIFQLIKFYTLFIYEIAIYFTMKKSLKELDVDKSDIGFLKKFKNLSEYRMLSLAIFSALFLPIITLTVVLKFTVFKKKGYNGIDFSLEEVRRSYTNIQYYMIFIDQIFLFISKYETIQLNSYHSDNNNNNFMNTKNDNSKNSSDSRNYK</sequence>
<dbReference type="AlphaFoldDB" id="A0A1Y2AMG6"/>
<feature type="region of interest" description="Disordered" evidence="1">
    <location>
        <begin position="353"/>
        <end position="374"/>
    </location>
</feature>
<dbReference type="EMBL" id="MCOG01000237">
    <property type="protein sequence ID" value="ORY23145.1"/>
    <property type="molecule type" value="Genomic_DNA"/>
</dbReference>
<keyword evidence="2" id="KW-0472">Membrane</keyword>
<evidence type="ECO:0000313" key="3">
    <source>
        <dbReference type="EMBL" id="ORY23145.1"/>
    </source>
</evidence>
<proteinExistence type="predicted"/>
<evidence type="ECO:0000256" key="1">
    <source>
        <dbReference type="SAM" id="MobiDB-lite"/>
    </source>
</evidence>
<evidence type="ECO:0000313" key="4">
    <source>
        <dbReference type="Proteomes" id="UP000193920"/>
    </source>
</evidence>
<feature type="transmembrane region" description="Helical" evidence="2">
    <location>
        <begin position="60"/>
        <end position="82"/>
    </location>
</feature>